<evidence type="ECO:0000313" key="2">
    <source>
        <dbReference type="Proteomes" id="UP000732380"/>
    </source>
</evidence>
<comment type="caution">
    <text evidence="1">The sequence shown here is derived from an EMBL/GenBank/DDBJ whole genome shotgun (WGS) entry which is preliminary data.</text>
</comment>
<accession>A0A9P7Q459</accession>
<gene>
    <name evidence="1" type="ORF">E4U13_001061</name>
</gene>
<dbReference type="AlphaFoldDB" id="A0A9P7Q459"/>
<name>A0A9P7Q459_9HYPO</name>
<organism evidence="1 2">
    <name type="scientific">Claviceps humidiphila</name>
    <dbReference type="NCBI Taxonomy" id="1294629"/>
    <lineage>
        <taxon>Eukaryota</taxon>
        <taxon>Fungi</taxon>
        <taxon>Dikarya</taxon>
        <taxon>Ascomycota</taxon>
        <taxon>Pezizomycotina</taxon>
        <taxon>Sordariomycetes</taxon>
        <taxon>Hypocreomycetidae</taxon>
        <taxon>Hypocreales</taxon>
        <taxon>Clavicipitaceae</taxon>
        <taxon>Claviceps</taxon>
    </lineage>
</organism>
<reference evidence="1 2" key="1">
    <citation type="journal article" date="2020" name="bioRxiv">
        <title>Whole genome comparisons of ergot fungi reveals the divergence and evolution of species within the genus Claviceps are the result of varying mechanisms driving genome evolution and host range expansion.</title>
        <authorList>
            <person name="Wyka S.A."/>
            <person name="Mondo S.J."/>
            <person name="Liu M."/>
            <person name="Dettman J."/>
            <person name="Nalam V."/>
            <person name="Broders K.D."/>
        </authorList>
    </citation>
    <scope>NUCLEOTIDE SEQUENCE [LARGE SCALE GENOMIC DNA]</scope>
    <source>
        <strain evidence="1 2">LM576</strain>
    </source>
</reference>
<dbReference type="EMBL" id="SRQM01000139">
    <property type="protein sequence ID" value="KAG6117433.1"/>
    <property type="molecule type" value="Genomic_DNA"/>
</dbReference>
<sequence length="84" mass="9271">MTVKDTVRHADSVVCGTPLVQDDLEHETHRETNPKRGTFYNTCMLFLNGPESPIDADVVKGTILDGVEFETKPVVNVSSQRNGL</sequence>
<keyword evidence="2" id="KW-1185">Reference proteome</keyword>
<dbReference type="Proteomes" id="UP000732380">
    <property type="component" value="Unassembled WGS sequence"/>
</dbReference>
<protein>
    <submittedName>
        <fullName evidence="1">Uncharacterized protein</fullName>
    </submittedName>
</protein>
<proteinExistence type="predicted"/>
<evidence type="ECO:0000313" key="1">
    <source>
        <dbReference type="EMBL" id="KAG6117433.1"/>
    </source>
</evidence>